<sequence>MSTSSLQDKKDFTMSGKEGRQTTLQPYSLPKGEEHSELASSIDREAERKLLRKIDWNLMPLIMMLYLASFLDRSNIGNAAAAGMSTSIGLKGYELNVATSLLFVTYIIFEPPTTILLRIVGPSKLIPIIVIIWSIITIATAFVKTYGQLVACRLLLGLAESGLFPCLTLYLGQFYYRNEQAKRTALLFVSAALSGAINGLLSYGIIHIRGGSLVPWQWLYVIEGLISLCVGIAAIFFLPDRIEKARFLNPEEKALALKRREINEMWAGAEQKFQWSEVTKALKDGKLYLSGLSQFGMDTALYGFGTFLPVIVKQLGFNTVQAYLLTIPVYVLGAGTFLVNAVISDRIEKRAVFILSFAPLTVIGYAILVAPGLSNGVYLFACFLVSAGMYTVIGLNLVWLNVNQAGHYKRASALGFQQAMGNSAGILAGQLYQSRWSPHYQIGHGISLGCMILCIIGAVGHTLWLRRENAKRDAMSAEEVERILSEGGGEEKMGDFSPTWRYRY</sequence>
<dbReference type="Gene3D" id="1.20.1250.20">
    <property type="entry name" value="MFS general substrate transporter like domains"/>
    <property type="match status" value="2"/>
</dbReference>
<dbReference type="PANTHER" id="PTHR43791">
    <property type="entry name" value="PERMEASE-RELATED"/>
    <property type="match status" value="1"/>
</dbReference>
<accession>A0A316TZC2</accession>
<dbReference type="GO" id="GO:0016020">
    <property type="term" value="C:membrane"/>
    <property type="evidence" value="ECO:0007669"/>
    <property type="project" value="UniProtKB-SubCell"/>
</dbReference>
<feature type="region of interest" description="Disordered" evidence="7">
    <location>
        <begin position="1"/>
        <end position="34"/>
    </location>
</feature>
<feature type="transmembrane region" description="Helical" evidence="8">
    <location>
        <begin position="351"/>
        <end position="371"/>
    </location>
</feature>
<feature type="transmembrane region" description="Helical" evidence="8">
    <location>
        <begin position="54"/>
        <end position="71"/>
    </location>
</feature>
<feature type="transmembrane region" description="Helical" evidence="8">
    <location>
        <begin position="411"/>
        <end position="432"/>
    </location>
</feature>
<name>A0A316TZC2_9BASI</name>
<feature type="domain" description="Major facilitator superfamily (MFS) profile" evidence="9">
    <location>
        <begin position="58"/>
        <end position="469"/>
    </location>
</feature>
<evidence type="ECO:0000256" key="7">
    <source>
        <dbReference type="SAM" id="MobiDB-lite"/>
    </source>
</evidence>
<evidence type="ECO:0000259" key="9">
    <source>
        <dbReference type="PROSITE" id="PS50850"/>
    </source>
</evidence>
<dbReference type="AlphaFoldDB" id="A0A316TZC2"/>
<feature type="transmembrane region" description="Helical" evidence="8">
    <location>
        <begin position="154"/>
        <end position="172"/>
    </location>
</feature>
<evidence type="ECO:0000256" key="1">
    <source>
        <dbReference type="ARBA" id="ARBA00004141"/>
    </source>
</evidence>
<dbReference type="SUPFAM" id="SSF103473">
    <property type="entry name" value="MFS general substrate transporter"/>
    <property type="match status" value="1"/>
</dbReference>
<dbReference type="Pfam" id="PF07690">
    <property type="entry name" value="MFS_1"/>
    <property type="match status" value="1"/>
</dbReference>
<dbReference type="OrthoDB" id="2985014at2759"/>
<dbReference type="InterPro" id="IPR020846">
    <property type="entry name" value="MFS_dom"/>
</dbReference>
<keyword evidence="5 8" id="KW-0472">Membrane</keyword>
<evidence type="ECO:0000256" key="5">
    <source>
        <dbReference type="ARBA" id="ARBA00023136"/>
    </source>
</evidence>
<feature type="transmembrane region" description="Helical" evidence="8">
    <location>
        <begin position="444"/>
        <end position="465"/>
    </location>
</feature>
<comment type="subcellular location">
    <subcellularLocation>
        <location evidence="1">Membrane</location>
        <topology evidence="1">Multi-pass membrane protein</topology>
    </subcellularLocation>
</comment>
<gene>
    <name evidence="10" type="ORF">BCV69DRAFT_274742</name>
</gene>
<organism evidence="10 11">
    <name type="scientific">Pseudomicrostroma glucosiphilum</name>
    <dbReference type="NCBI Taxonomy" id="1684307"/>
    <lineage>
        <taxon>Eukaryota</taxon>
        <taxon>Fungi</taxon>
        <taxon>Dikarya</taxon>
        <taxon>Basidiomycota</taxon>
        <taxon>Ustilaginomycotina</taxon>
        <taxon>Exobasidiomycetes</taxon>
        <taxon>Microstromatales</taxon>
        <taxon>Microstromatales incertae sedis</taxon>
        <taxon>Pseudomicrostroma</taxon>
    </lineage>
</organism>
<dbReference type="GeneID" id="37012781"/>
<dbReference type="STRING" id="1684307.A0A316TZC2"/>
<reference evidence="10 11" key="1">
    <citation type="journal article" date="2018" name="Mol. Biol. Evol.">
        <title>Broad Genomic Sampling Reveals a Smut Pathogenic Ancestry of the Fungal Clade Ustilaginomycotina.</title>
        <authorList>
            <person name="Kijpornyongpan T."/>
            <person name="Mondo S.J."/>
            <person name="Barry K."/>
            <person name="Sandor L."/>
            <person name="Lee J."/>
            <person name="Lipzen A."/>
            <person name="Pangilinan J."/>
            <person name="LaButti K."/>
            <person name="Hainaut M."/>
            <person name="Henrissat B."/>
            <person name="Grigoriev I.V."/>
            <person name="Spatafora J.W."/>
            <person name="Aime M.C."/>
        </authorList>
    </citation>
    <scope>NUCLEOTIDE SEQUENCE [LARGE SCALE GENOMIC DNA]</scope>
    <source>
        <strain evidence="10 11">MCA 4718</strain>
    </source>
</reference>
<protein>
    <submittedName>
        <fullName evidence="10">Nicotinic acid plasma membrane transporter</fullName>
    </submittedName>
</protein>
<dbReference type="RefSeq" id="XP_025345184.1">
    <property type="nucleotide sequence ID" value="XM_025491047.1"/>
</dbReference>
<proteinExistence type="inferred from homology"/>
<feature type="transmembrane region" description="Helical" evidence="8">
    <location>
        <begin position="287"/>
        <end position="308"/>
    </location>
</feature>
<dbReference type="EMBL" id="KZ819339">
    <property type="protein sequence ID" value="PWN18024.1"/>
    <property type="molecule type" value="Genomic_DNA"/>
</dbReference>
<dbReference type="Proteomes" id="UP000245942">
    <property type="component" value="Unassembled WGS sequence"/>
</dbReference>
<dbReference type="PROSITE" id="PS50850">
    <property type="entry name" value="MFS"/>
    <property type="match status" value="1"/>
</dbReference>
<feature type="transmembrane region" description="Helical" evidence="8">
    <location>
        <begin position="121"/>
        <end position="142"/>
    </location>
</feature>
<feature type="compositionally biased region" description="Basic and acidic residues" evidence="7">
    <location>
        <begin position="7"/>
        <end position="20"/>
    </location>
</feature>
<evidence type="ECO:0000256" key="4">
    <source>
        <dbReference type="ARBA" id="ARBA00022989"/>
    </source>
</evidence>
<dbReference type="GO" id="GO:0022857">
    <property type="term" value="F:transmembrane transporter activity"/>
    <property type="evidence" value="ECO:0007669"/>
    <property type="project" value="InterPro"/>
</dbReference>
<dbReference type="InterPro" id="IPR011701">
    <property type="entry name" value="MFS"/>
</dbReference>
<dbReference type="PANTHER" id="PTHR43791:SF24">
    <property type="entry name" value="NICOTINIC ACID PLASMA MEMBRANE TRANSPORTER"/>
    <property type="match status" value="1"/>
</dbReference>
<evidence type="ECO:0000256" key="8">
    <source>
        <dbReference type="SAM" id="Phobius"/>
    </source>
</evidence>
<evidence type="ECO:0000313" key="10">
    <source>
        <dbReference type="EMBL" id="PWN18024.1"/>
    </source>
</evidence>
<keyword evidence="11" id="KW-1185">Reference proteome</keyword>
<feature type="transmembrane region" description="Helical" evidence="8">
    <location>
        <begin position="91"/>
        <end position="109"/>
    </location>
</feature>
<evidence type="ECO:0000313" key="11">
    <source>
        <dbReference type="Proteomes" id="UP000245942"/>
    </source>
</evidence>
<feature type="transmembrane region" description="Helical" evidence="8">
    <location>
        <begin position="320"/>
        <end position="339"/>
    </location>
</feature>
<feature type="transmembrane region" description="Helical" evidence="8">
    <location>
        <begin position="184"/>
        <end position="206"/>
    </location>
</feature>
<keyword evidence="2" id="KW-0813">Transport</keyword>
<keyword evidence="4 8" id="KW-1133">Transmembrane helix</keyword>
<dbReference type="FunFam" id="1.20.1250.20:FF:000068">
    <property type="entry name" value="MFS general substrate transporter"/>
    <property type="match status" value="1"/>
</dbReference>
<comment type="similarity">
    <text evidence="6">Belongs to the major facilitator superfamily. Allantoate permease family.</text>
</comment>
<evidence type="ECO:0000256" key="3">
    <source>
        <dbReference type="ARBA" id="ARBA00022692"/>
    </source>
</evidence>
<dbReference type="FunFam" id="1.20.1250.20:FF:000018">
    <property type="entry name" value="MFS transporter permease"/>
    <property type="match status" value="1"/>
</dbReference>
<feature type="transmembrane region" description="Helical" evidence="8">
    <location>
        <begin position="218"/>
        <end position="238"/>
    </location>
</feature>
<feature type="transmembrane region" description="Helical" evidence="8">
    <location>
        <begin position="377"/>
        <end position="399"/>
    </location>
</feature>
<keyword evidence="3 8" id="KW-0812">Transmembrane</keyword>
<evidence type="ECO:0000256" key="6">
    <source>
        <dbReference type="ARBA" id="ARBA00037968"/>
    </source>
</evidence>
<evidence type="ECO:0000256" key="2">
    <source>
        <dbReference type="ARBA" id="ARBA00022448"/>
    </source>
</evidence>
<dbReference type="InterPro" id="IPR036259">
    <property type="entry name" value="MFS_trans_sf"/>
</dbReference>